<keyword evidence="7" id="KW-1185">Reference proteome</keyword>
<dbReference type="Pfam" id="PF00691">
    <property type="entry name" value="OmpA"/>
    <property type="match status" value="1"/>
</dbReference>
<keyword evidence="3" id="KW-0998">Cell outer membrane</keyword>
<keyword evidence="2 4" id="KW-0472">Membrane</keyword>
<dbReference type="PROSITE" id="PS51257">
    <property type="entry name" value="PROKAR_LIPOPROTEIN"/>
    <property type="match status" value="1"/>
</dbReference>
<dbReference type="EMBL" id="CP038017">
    <property type="protein sequence ID" value="QIV95270.1"/>
    <property type="molecule type" value="Genomic_DNA"/>
</dbReference>
<feature type="domain" description="OmpA-like" evidence="5">
    <location>
        <begin position="75"/>
        <end position="211"/>
    </location>
</feature>
<dbReference type="SUPFAM" id="SSF103088">
    <property type="entry name" value="OmpA-like"/>
    <property type="match status" value="1"/>
</dbReference>
<evidence type="ECO:0000256" key="1">
    <source>
        <dbReference type="ARBA" id="ARBA00004442"/>
    </source>
</evidence>
<gene>
    <name evidence="6" type="ORF">E3E15_01880</name>
</gene>
<comment type="subcellular location">
    <subcellularLocation>
        <location evidence="1">Cell outer membrane</location>
    </subcellularLocation>
</comment>
<dbReference type="PRINTS" id="PR01021">
    <property type="entry name" value="OMPADOMAIN"/>
</dbReference>
<evidence type="ECO:0000256" key="2">
    <source>
        <dbReference type="ARBA" id="ARBA00023136"/>
    </source>
</evidence>
<sequence>MLLKLREYKLMRDKILGLAAISSVLLLASCSSTRPDNSNLIKDKYAGVDSSQALEMSSQIFGSENMSSDQVEKMKQELMEINCRSVYFGFDSYDITDDAKACLDKTADYLVAHPDQPLKLSGNTDPRGSEKYNFNLGQKRGDAVYKYLLSRNVNQDQMCVVSYGKLKPAAEPTQFYDEFCAGGLNDACIYKASEKAYYLDRRTDLDFGVKCDESDSSQPIAQM</sequence>
<name>A0A6M3HW03_9GAMM</name>
<accession>A0A6M3HW03</accession>
<evidence type="ECO:0000256" key="3">
    <source>
        <dbReference type="ARBA" id="ARBA00023237"/>
    </source>
</evidence>
<dbReference type="PROSITE" id="PS51123">
    <property type="entry name" value="OMPA_2"/>
    <property type="match status" value="1"/>
</dbReference>
<organism evidence="6 7">
    <name type="scientific">Allofrancisella frigidaquae</name>
    <dbReference type="NCBI Taxonomy" id="1085644"/>
    <lineage>
        <taxon>Bacteria</taxon>
        <taxon>Pseudomonadati</taxon>
        <taxon>Pseudomonadota</taxon>
        <taxon>Gammaproteobacteria</taxon>
        <taxon>Thiotrichales</taxon>
        <taxon>Francisellaceae</taxon>
        <taxon>Allofrancisella</taxon>
    </lineage>
</organism>
<dbReference type="GO" id="GO:0009279">
    <property type="term" value="C:cell outer membrane"/>
    <property type="evidence" value="ECO:0007669"/>
    <property type="project" value="UniProtKB-SubCell"/>
</dbReference>
<dbReference type="Proteomes" id="UP000503320">
    <property type="component" value="Chromosome"/>
</dbReference>
<dbReference type="InterPro" id="IPR006665">
    <property type="entry name" value="OmpA-like"/>
</dbReference>
<dbReference type="PANTHER" id="PTHR30329:SF21">
    <property type="entry name" value="LIPOPROTEIN YIAD-RELATED"/>
    <property type="match status" value="1"/>
</dbReference>
<dbReference type="InterPro" id="IPR006664">
    <property type="entry name" value="OMP_bac"/>
</dbReference>
<evidence type="ECO:0000313" key="6">
    <source>
        <dbReference type="EMBL" id="QIV95270.1"/>
    </source>
</evidence>
<dbReference type="Gene3D" id="3.30.1330.60">
    <property type="entry name" value="OmpA-like domain"/>
    <property type="match status" value="1"/>
</dbReference>
<proteinExistence type="predicted"/>
<dbReference type="CDD" id="cd07185">
    <property type="entry name" value="OmpA_C-like"/>
    <property type="match status" value="1"/>
</dbReference>
<reference evidence="6 7" key="1">
    <citation type="submission" date="2019-03" db="EMBL/GenBank/DDBJ databases">
        <title>Complete Genome Sequence of Allofrancisella frigidaquae Strain SYSU 10HL1970 Isolated from Water-Cooling Systems in China.</title>
        <authorList>
            <person name="Ohrman C."/>
            <person name="Uneklint I."/>
            <person name="Sjodin A."/>
        </authorList>
    </citation>
    <scope>NUCLEOTIDE SEQUENCE [LARGE SCALE GENOMIC DNA]</scope>
    <source>
        <strain evidence="6 7">SYSU 10HL1970</strain>
    </source>
</reference>
<dbReference type="InterPro" id="IPR036737">
    <property type="entry name" value="OmpA-like_sf"/>
</dbReference>
<evidence type="ECO:0000256" key="4">
    <source>
        <dbReference type="PROSITE-ProRule" id="PRU00473"/>
    </source>
</evidence>
<evidence type="ECO:0000313" key="7">
    <source>
        <dbReference type="Proteomes" id="UP000503320"/>
    </source>
</evidence>
<dbReference type="InterPro" id="IPR050330">
    <property type="entry name" value="Bact_OuterMem_StrucFunc"/>
</dbReference>
<protein>
    <recommendedName>
        <fullName evidence="5">OmpA-like domain-containing protein</fullName>
    </recommendedName>
</protein>
<dbReference type="KEGG" id="afri:E3E15_01880"/>
<evidence type="ECO:0000259" key="5">
    <source>
        <dbReference type="PROSITE" id="PS51123"/>
    </source>
</evidence>
<dbReference type="AlphaFoldDB" id="A0A6M3HW03"/>
<dbReference type="PANTHER" id="PTHR30329">
    <property type="entry name" value="STATOR ELEMENT OF FLAGELLAR MOTOR COMPLEX"/>
    <property type="match status" value="1"/>
</dbReference>